<proteinExistence type="predicted"/>
<dbReference type="InterPro" id="IPR050736">
    <property type="entry name" value="Sensor_HK_Regulatory"/>
</dbReference>
<dbReference type="EMBL" id="JAUSVS010000011">
    <property type="protein sequence ID" value="MDQ0466319.1"/>
    <property type="molecule type" value="Genomic_DNA"/>
</dbReference>
<evidence type="ECO:0000256" key="3">
    <source>
        <dbReference type="ARBA" id="ARBA00022553"/>
    </source>
</evidence>
<dbReference type="PANTHER" id="PTHR43711">
    <property type="entry name" value="TWO-COMPONENT HISTIDINE KINASE"/>
    <property type="match status" value="1"/>
</dbReference>
<dbReference type="CDD" id="cd16922">
    <property type="entry name" value="HATPase_EvgS-ArcB-TorS-like"/>
    <property type="match status" value="1"/>
</dbReference>
<dbReference type="GO" id="GO:0016301">
    <property type="term" value="F:kinase activity"/>
    <property type="evidence" value="ECO:0007669"/>
    <property type="project" value="UniProtKB-KW"/>
</dbReference>
<comment type="caution">
    <text evidence="10">The sequence shown here is derived from an EMBL/GenBank/DDBJ whole genome shotgun (WGS) entry which is preliminary data.</text>
</comment>
<dbReference type="InterPro" id="IPR007892">
    <property type="entry name" value="CHASE4"/>
</dbReference>
<dbReference type="SUPFAM" id="SSF47384">
    <property type="entry name" value="Homodimeric domain of signal transducing histidine kinase"/>
    <property type="match status" value="1"/>
</dbReference>
<evidence type="ECO:0000256" key="2">
    <source>
        <dbReference type="ARBA" id="ARBA00012438"/>
    </source>
</evidence>
<evidence type="ECO:0000256" key="5">
    <source>
        <dbReference type="ARBA" id="ARBA00022777"/>
    </source>
</evidence>
<dbReference type="PANTHER" id="PTHR43711:SF26">
    <property type="entry name" value="SENSOR HISTIDINE KINASE RCSC"/>
    <property type="match status" value="1"/>
</dbReference>
<feature type="domain" description="Histidine kinase" evidence="9">
    <location>
        <begin position="337"/>
        <end position="553"/>
    </location>
</feature>
<dbReference type="InterPro" id="IPR005467">
    <property type="entry name" value="His_kinase_dom"/>
</dbReference>
<evidence type="ECO:0000256" key="6">
    <source>
        <dbReference type="ARBA" id="ARBA00023012"/>
    </source>
</evidence>
<dbReference type="PRINTS" id="PR00344">
    <property type="entry name" value="BCTRLSENSOR"/>
</dbReference>
<evidence type="ECO:0000256" key="4">
    <source>
        <dbReference type="ARBA" id="ARBA00022679"/>
    </source>
</evidence>
<dbReference type="Gene3D" id="1.10.287.130">
    <property type="match status" value="1"/>
</dbReference>
<keyword evidence="11" id="KW-1185">Reference proteome</keyword>
<dbReference type="EC" id="2.7.13.3" evidence="2"/>
<dbReference type="Gene3D" id="3.30.565.10">
    <property type="entry name" value="Histidine kinase-like ATPase, C-terminal domain"/>
    <property type="match status" value="1"/>
</dbReference>
<evidence type="ECO:0000256" key="7">
    <source>
        <dbReference type="SAM" id="Coils"/>
    </source>
</evidence>
<organism evidence="10 11">
    <name type="scientific">Caulobacter ginsengisoli</name>
    <dbReference type="NCBI Taxonomy" id="400775"/>
    <lineage>
        <taxon>Bacteria</taxon>
        <taxon>Pseudomonadati</taxon>
        <taxon>Pseudomonadota</taxon>
        <taxon>Alphaproteobacteria</taxon>
        <taxon>Caulobacterales</taxon>
        <taxon>Caulobacteraceae</taxon>
        <taxon>Caulobacter</taxon>
    </lineage>
</organism>
<dbReference type="RefSeq" id="WP_307352333.1">
    <property type="nucleotide sequence ID" value="NZ_JAUSVS010000011.1"/>
</dbReference>
<dbReference type="Pfam" id="PF02518">
    <property type="entry name" value="HATPase_c"/>
    <property type="match status" value="1"/>
</dbReference>
<evidence type="ECO:0000256" key="8">
    <source>
        <dbReference type="SAM" id="Phobius"/>
    </source>
</evidence>
<dbReference type="SMART" id="SM00387">
    <property type="entry name" value="HATPase_c"/>
    <property type="match status" value="1"/>
</dbReference>
<dbReference type="InterPro" id="IPR003594">
    <property type="entry name" value="HATPase_dom"/>
</dbReference>
<dbReference type="SUPFAM" id="SSF55874">
    <property type="entry name" value="ATPase domain of HSP90 chaperone/DNA topoisomerase II/histidine kinase"/>
    <property type="match status" value="1"/>
</dbReference>
<comment type="catalytic activity">
    <reaction evidence="1">
        <text>ATP + protein L-histidine = ADP + protein N-phospho-L-histidine.</text>
        <dbReference type="EC" id="2.7.13.3"/>
    </reaction>
</comment>
<evidence type="ECO:0000313" key="10">
    <source>
        <dbReference type="EMBL" id="MDQ0466319.1"/>
    </source>
</evidence>
<dbReference type="Proteomes" id="UP001228905">
    <property type="component" value="Unassembled WGS sequence"/>
</dbReference>
<keyword evidence="8" id="KW-0472">Membrane</keyword>
<gene>
    <name evidence="10" type="ORF">QO010_004112</name>
</gene>
<dbReference type="Pfam" id="PF00512">
    <property type="entry name" value="HisKA"/>
    <property type="match status" value="1"/>
</dbReference>
<dbReference type="SMART" id="SM00388">
    <property type="entry name" value="HisKA"/>
    <property type="match status" value="1"/>
</dbReference>
<feature type="transmembrane region" description="Helical" evidence="8">
    <location>
        <begin position="274"/>
        <end position="294"/>
    </location>
</feature>
<sequence>MRERPSPPASESAHHALARILAWAIVVVAVVLVSGAGMVLFSAGAIDTVQARQEQALVQRTLARRLDRVTEDVTSASIWNDAVKATGPKLDLPWIDVNFGVYYAQYQHHDRTILFDPADRLIYASQDGKQAPTQASADFARDVAPLVARVRRDQADKLSGGRRVKGGFDSVSTATAVLRSGDAFYLTTASTVVPEDGAPGPTGPTPVVVSAQIVGPAFLARLEQDLGISGMRLIPGAGPDQGTKAQILGPDGSTPLAALTWRPKQPGTGVLQTAALPILGVLAIFLLAAAGLALRVAKVLRALTNNQAALSQTLEDLTQARDRAEAASVAKSQFLANISHEIRTPMNGVLGMAQVMAMGELSEGQRDNLRIVRESGESLLALLNDVLDLAKIEAGKLEVALDDVDVAAVAGGACAAFEGMAAAKALAIRCRIDPPANGLWRTDAGRLRQILSNLISNAIKFTPRGEVAVSVAANGEGLRIQVRDTGVGIPPERLGELFGKFNQIDGSATRQAGGSGLGLAISRELAVLLGGDITVESRPGEGSCFTLSLPAQPVRTREAA</sequence>
<evidence type="ECO:0000313" key="11">
    <source>
        <dbReference type="Proteomes" id="UP001228905"/>
    </source>
</evidence>
<evidence type="ECO:0000256" key="1">
    <source>
        <dbReference type="ARBA" id="ARBA00000085"/>
    </source>
</evidence>
<dbReference type="Pfam" id="PF05228">
    <property type="entry name" value="CHASE4"/>
    <property type="match status" value="1"/>
</dbReference>
<keyword evidence="4" id="KW-0808">Transferase</keyword>
<keyword evidence="6" id="KW-0902">Two-component regulatory system</keyword>
<keyword evidence="5 10" id="KW-0418">Kinase</keyword>
<keyword evidence="7" id="KW-0175">Coiled coil</keyword>
<evidence type="ECO:0000259" key="9">
    <source>
        <dbReference type="PROSITE" id="PS50109"/>
    </source>
</evidence>
<keyword evidence="3" id="KW-0597">Phosphoprotein</keyword>
<dbReference type="InterPro" id="IPR036890">
    <property type="entry name" value="HATPase_C_sf"/>
</dbReference>
<reference evidence="10 11" key="1">
    <citation type="submission" date="2023-07" db="EMBL/GenBank/DDBJ databases">
        <title>Genomic Encyclopedia of Type Strains, Phase IV (KMG-IV): sequencing the most valuable type-strain genomes for metagenomic binning, comparative biology and taxonomic classification.</title>
        <authorList>
            <person name="Goeker M."/>
        </authorList>
    </citation>
    <scope>NUCLEOTIDE SEQUENCE [LARGE SCALE GENOMIC DNA]</scope>
    <source>
        <strain evidence="10 11">DSM 18695</strain>
    </source>
</reference>
<dbReference type="PROSITE" id="PS50109">
    <property type="entry name" value="HIS_KIN"/>
    <property type="match status" value="1"/>
</dbReference>
<dbReference type="InterPro" id="IPR036097">
    <property type="entry name" value="HisK_dim/P_sf"/>
</dbReference>
<feature type="coiled-coil region" evidence="7">
    <location>
        <begin position="300"/>
        <end position="327"/>
    </location>
</feature>
<accession>A0ABU0IZ41</accession>
<dbReference type="InterPro" id="IPR003661">
    <property type="entry name" value="HisK_dim/P_dom"/>
</dbReference>
<dbReference type="CDD" id="cd00082">
    <property type="entry name" value="HisKA"/>
    <property type="match status" value="1"/>
</dbReference>
<keyword evidence="8" id="KW-1133">Transmembrane helix</keyword>
<feature type="transmembrane region" description="Helical" evidence="8">
    <location>
        <begin position="20"/>
        <end position="46"/>
    </location>
</feature>
<protein>
    <recommendedName>
        <fullName evidence="2">histidine kinase</fullName>
        <ecNumber evidence="2">2.7.13.3</ecNumber>
    </recommendedName>
</protein>
<name>A0ABU0IZ41_9CAUL</name>
<keyword evidence="8" id="KW-0812">Transmembrane</keyword>
<dbReference type="InterPro" id="IPR004358">
    <property type="entry name" value="Sig_transdc_His_kin-like_C"/>
</dbReference>